<keyword evidence="3" id="KW-1185">Reference proteome</keyword>
<accession>A0A562I440</accession>
<dbReference type="Proteomes" id="UP000319825">
    <property type="component" value="Unassembled WGS sequence"/>
</dbReference>
<comment type="similarity">
    <text evidence="1">Belongs to the glycosyltransferase 20 family.</text>
</comment>
<organism evidence="2 3">
    <name type="scientific">Micromonospora olivasterospora</name>
    <dbReference type="NCBI Taxonomy" id="1880"/>
    <lineage>
        <taxon>Bacteria</taxon>
        <taxon>Bacillati</taxon>
        <taxon>Actinomycetota</taxon>
        <taxon>Actinomycetes</taxon>
        <taxon>Micromonosporales</taxon>
        <taxon>Micromonosporaceae</taxon>
        <taxon>Micromonospora</taxon>
    </lineage>
</organism>
<name>A0A562I440_MICOL</name>
<dbReference type="EMBL" id="VLKE01000001">
    <property type="protein sequence ID" value="TWH65732.1"/>
    <property type="molecule type" value="Genomic_DNA"/>
</dbReference>
<dbReference type="SUPFAM" id="SSF53756">
    <property type="entry name" value="UDP-Glycosyltransferase/glycogen phosphorylase"/>
    <property type="match status" value="1"/>
</dbReference>
<dbReference type="PANTHER" id="PTHR10788:SF106">
    <property type="entry name" value="BCDNA.GH08860"/>
    <property type="match status" value="1"/>
</dbReference>
<evidence type="ECO:0000313" key="2">
    <source>
        <dbReference type="EMBL" id="TWH65732.1"/>
    </source>
</evidence>
<reference evidence="2 3" key="1">
    <citation type="submission" date="2019-07" db="EMBL/GenBank/DDBJ databases">
        <title>R&amp;d 2014.</title>
        <authorList>
            <person name="Klenk H.-P."/>
        </authorList>
    </citation>
    <scope>NUCLEOTIDE SEQUENCE [LARGE SCALE GENOMIC DNA]</scope>
    <source>
        <strain evidence="2 3">DSM 43868</strain>
    </source>
</reference>
<evidence type="ECO:0000313" key="3">
    <source>
        <dbReference type="Proteomes" id="UP000319825"/>
    </source>
</evidence>
<dbReference type="AlphaFoldDB" id="A0A562I440"/>
<sequence length="497" mass="55204">MSLTPLTARFFPARGGRSLLIGMPEMRQSSLVVVANRLPIDDSAAPDGACEWRRSPGGLGSALHPLLRHTPAAWVGWAGGTGPAPRLPDIDGVRMHTVPLSPEDLRDHYEGFANATLWPLYHDAVEQPEHHRRWWEAYQRVNRRFAEATAEVTEPGAVVWVQDYHLQLVPGLLRDLRPDLRIGFFLHVPFPPPELFMQLPRRAELLRGMLGADLIGFQRAQAAHNFAQLVAKVLELPATDRRIDVGDRAVRVGAFPVSIDTAEMAALAARPDVAARARRLRQDLGDPDRVILSVDRMDYTKGIEQRLKAYRELLAGGHVKVPHTVLVQVAVPSRERVGQYQILRDRVEHQVGRINGEFGRVGEPAIHYLTQPFDRAELAALYRIADVMAVTPLRDGMNLVAKEYVAARVDDTGALLLSEFAGAAAELPQAYQVNPHDLEGLKQGLLAALRADPTDAMRRMRAMRAHLRDNDIRAWARSYLSALDDGDSLLTRLTTAG</sequence>
<gene>
    <name evidence="2" type="ORF">JD77_00670</name>
</gene>
<proteinExistence type="inferred from homology"/>
<dbReference type="InterPro" id="IPR001830">
    <property type="entry name" value="Glyco_trans_20"/>
</dbReference>
<dbReference type="CDD" id="cd03788">
    <property type="entry name" value="GT20_TPS"/>
    <property type="match status" value="1"/>
</dbReference>
<comment type="caution">
    <text evidence="2">The sequence shown here is derived from an EMBL/GenBank/DDBJ whole genome shotgun (WGS) entry which is preliminary data.</text>
</comment>
<evidence type="ECO:0000256" key="1">
    <source>
        <dbReference type="ARBA" id="ARBA00008799"/>
    </source>
</evidence>
<dbReference type="GO" id="GO:0003825">
    <property type="term" value="F:alpha,alpha-trehalose-phosphate synthase (UDP-forming) activity"/>
    <property type="evidence" value="ECO:0007669"/>
    <property type="project" value="TreeGrafter"/>
</dbReference>
<dbReference type="PANTHER" id="PTHR10788">
    <property type="entry name" value="TREHALOSE-6-PHOSPHATE SYNTHASE"/>
    <property type="match status" value="1"/>
</dbReference>
<dbReference type="Gene3D" id="3.40.50.2000">
    <property type="entry name" value="Glycogen Phosphorylase B"/>
    <property type="match status" value="2"/>
</dbReference>
<protein>
    <submittedName>
        <fullName evidence="2">Trehalose 6-phosphate synthase</fullName>
    </submittedName>
</protein>
<dbReference type="GO" id="GO:0005992">
    <property type="term" value="P:trehalose biosynthetic process"/>
    <property type="evidence" value="ECO:0007669"/>
    <property type="project" value="InterPro"/>
</dbReference>
<dbReference type="Pfam" id="PF00982">
    <property type="entry name" value="Glyco_transf_20"/>
    <property type="match status" value="1"/>
</dbReference>